<comment type="similarity">
    <text evidence="3 7">Belongs to the IspD/TarI cytidylyltransferase family. IspD subfamily.</text>
</comment>
<protein>
    <recommendedName>
        <fullName evidence="7">2-C-methyl-D-erythritol 4-phosphate cytidylyltransferase</fullName>
        <ecNumber evidence="7">2.7.7.60</ecNumber>
    </recommendedName>
    <alternativeName>
        <fullName evidence="7">4-diphosphocytidyl-2C-methyl-D-erythritol synthase</fullName>
    </alternativeName>
    <alternativeName>
        <fullName evidence="7">MEP cytidylyltransferase</fullName>
        <shortName evidence="7">MCT</shortName>
    </alternativeName>
</protein>
<dbReference type="SUPFAM" id="SSF53448">
    <property type="entry name" value="Nucleotide-diphospho-sugar transferases"/>
    <property type="match status" value="1"/>
</dbReference>
<proteinExistence type="inferred from homology"/>
<accession>A0ABR6YZL6</accession>
<evidence type="ECO:0000256" key="1">
    <source>
        <dbReference type="ARBA" id="ARBA00001282"/>
    </source>
</evidence>
<dbReference type="InterPro" id="IPR029044">
    <property type="entry name" value="Nucleotide-diphossugar_trans"/>
</dbReference>
<feature type="site" description="Positions MEP for the nucleophilic attack" evidence="7">
    <location>
        <position position="157"/>
    </location>
</feature>
<dbReference type="InterPro" id="IPR034683">
    <property type="entry name" value="IspD/TarI"/>
</dbReference>
<dbReference type="RefSeq" id="WP_186894774.1">
    <property type="nucleotide sequence ID" value="NZ_WJBE01000013.1"/>
</dbReference>
<comment type="pathway">
    <text evidence="2 7">Isoprenoid biosynthesis; isopentenyl diphosphate biosynthesis via DXP pathway; isopentenyl diphosphate from 1-deoxy-D-xylulose 5-phosphate: step 2/6.</text>
</comment>
<evidence type="ECO:0000256" key="4">
    <source>
        <dbReference type="ARBA" id="ARBA00022679"/>
    </source>
</evidence>
<keyword evidence="5 7" id="KW-0548">Nucleotidyltransferase</keyword>
<dbReference type="HAMAP" id="MF_00108">
    <property type="entry name" value="IspD"/>
    <property type="match status" value="1"/>
</dbReference>
<keyword evidence="6 7" id="KW-0414">Isoprene biosynthesis</keyword>
<dbReference type="Pfam" id="PF01128">
    <property type="entry name" value="IspD"/>
    <property type="match status" value="1"/>
</dbReference>
<evidence type="ECO:0000313" key="9">
    <source>
        <dbReference type="Proteomes" id="UP000622405"/>
    </source>
</evidence>
<comment type="caution">
    <text evidence="8">The sequence shown here is derived from an EMBL/GenBank/DDBJ whole genome shotgun (WGS) entry which is preliminary data.</text>
</comment>
<keyword evidence="9" id="KW-1185">Reference proteome</keyword>
<dbReference type="Proteomes" id="UP000622405">
    <property type="component" value="Unassembled WGS sequence"/>
</dbReference>
<dbReference type="InterPro" id="IPR050088">
    <property type="entry name" value="IspD/TarI_cytidylyltransf_bact"/>
</dbReference>
<evidence type="ECO:0000256" key="6">
    <source>
        <dbReference type="ARBA" id="ARBA00023229"/>
    </source>
</evidence>
<dbReference type="PANTHER" id="PTHR32125">
    <property type="entry name" value="2-C-METHYL-D-ERYTHRITOL 4-PHOSPHATE CYTIDYLYLTRANSFERASE, CHLOROPLASTIC"/>
    <property type="match status" value="1"/>
</dbReference>
<evidence type="ECO:0000256" key="7">
    <source>
        <dbReference type="HAMAP-Rule" id="MF_00108"/>
    </source>
</evidence>
<dbReference type="InterPro" id="IPR018294">
    <property type="entry name" value="ISPD_synthase_CS"/>
</dbReference>
<dbReference type="PANTHER" id="PTHR32125:SF4">
    <property type="entry name" value="2-C-METHYL-D-ERYTHRITOL 4-PHOSPHATE CYTIDYLYLTRANSFERASE, CHLOROPLASTIC"/>
    <property type="match status" value="1"/>
</dbReference>
<reference evidence="8 9" key="1">
    <citation type="journal article" date="2020" name="mSystems">
        <title>Defining Genomic and Predicted Metabolic Features of the Acetobacterium Genus.</title>
        <authorList>
            <person name="Ross D.E."/>
            <person name="Marshall C.W."/>
            <person name="Gulliver D."/>
            <person name="May H.D."/>
            <person name="Norman R.S."/>
        </authorList>
    </citation>
    <scope>NUCLEOTIDE SEQUENCE [LARGE SCALE GENOMIC DNA]</scope>
    <source>
        <strain evidence="8 9">DSM 4132</strain>
    </source>
</reference>
<feature type="site" description="Positions MEP for the nucleophilic attack" evidence="7">
    <location>
        <position position="213"/>
    </location>
</feature>
<dbReference type="GO" id="GO:0050518">
    <property type="term" value="F:2-C-methyl-D-erythritol 4-phosphate cytidylyltransferase activity"/>
    <property type="evidence" value="ECO:0007669"/>
    <property type="project" value="UniProtKB-EC"/>
</dbReference>
<dbReference type="CDD" id="cd02516">
    <property type="entry name" value="CDP-ME_synthetase"/>
    <property type="match status" value="1"/>
</dbReference>
<keyword evidence="4 7" id="KW-0808">Transferase</keyword>
<comment type="catalytic activity">
    <reaction evidence="1 7">
        <text>2-C-methyl-D-erythritol 4-phosphate + CTP + H(+) = 4-CDP-2-C-methyl-D-erythritol + diphosphate</text>
        <dbReference type="Rhea" id="RHEA:13429"/>
        <dbReference type="ChEBI" id="CHEBI:15378"/>
        <dbReference type="ChEBI" id="CHEBI:33019"/>
        <dbReference type="ChEBI" id="CHEBI:37563"/>
        <dbReference type="ChEBI" id="CHEBI:57823"/>
        <dbReference type="ChEBI" id="CHEBI:58262"/>
        <dbReference type="EC" id="2.7.7.60"/>
    </reaction>
</comment>
<evidence type="ECO:0000256" key="3">
    <source>
        <dbReference type="ARBA" id="ARBA00009789"/>
    </source>
</evidence>
<evidence type="ECO:0000313" key="8">
    <source>
        <dbReference type="EMBL" id="MBC3900604.1"/>
    </source>
</evidence>
<dbReference type="EC" id="2.7.7.60" evidence="7"/>
<organism evidence="8 9">
    <name type="scientific">Acetobacterium malicum</name>
    <dbReference type="NCBI Taxonomy" id="52692"/>
    <lineage>
        <taxon>Bacteria</taxon>
        <taxon>Bacillati</taxon>
        <taxon>Bacillota</taxon>
        <taxon>Clostridia</taxon>
        <taxon>Eubacteriales</taxon>
        <taxon>Eubacteriaceae</taxon>
        <taxon>Acetobacterium</taxon>
    </lineage>
</organism>
<dbReference type="PROSITE" id="PS01295">
    <property type="entry name" value="ISPD"/>
    <property type="match status" value="1"/>
</dbReference>
<dbReference type="NCBIfam" id="TIGR00453">
    <property type="entry name" value="ispD"/>
    <property type="match status" value="1"/>
</dbReference>
<dbReference type="InterPro" id="IPR001228">
    <property type="entry name" value="IspD"/>
</dbReference>
<sequence length="237" mass="26312">MEKSLTSVIIPAAGLGRRMNASISKQYLQLNGKPILAYTLDAFENCLMIDEIILVINPDELELCEEQVIGSYPYTKVKLVAGGNTRQESVYAGLKAANPQTRIVLIHDGARPLIRESVIRRSIEETIKHRATVVGVPAKNTIKVINEDGFVEHTPDRNYLVEIQTPQTFDYDLIREAHQKALASGVAGTDDAFLVEWLKIPVKIVVGDYTNIKITTPEDLTIAESIIRKMAENQGLD</sequence>
<comment type="function">
    <text evidence="7">Catalyzes the formation of 4-diphosphocytidyl-2-C-methyl-D-erythritol from CTP and 2-C-methyl-D-erythritol 4-phosphate (MEP).</text>
</comment>
<gene>
    <name evidence="7 8" type="primary">ispD</name>
    <name evidence="8" type="ORF">GH811_13365</name>
</gene>
<evidence type="ECO:0000256" key="2">
    <source>
        <dbReference type="ARBA" id="ARBA00004787"/>
    </source>
</evidence>
<evidence type="ECO:0000256" key="5">
    <source>
        <dbReference type="ARBA" id="ARBA00022695"/>
    </source>
</evidence>
<dbReference type="EMBL" id="WJBE01000013">
    <property type="protein sequence ID" value="MBC3900604.1"/>
    <property type="molecule type" value="Genomic_DNA"/>
</dbReference>
<dbReference type="Gene3D" id="3.90.550.10">
    <property type="entry name" value="Spore Coat Polysaccharide Biosynthesis Protein SpsA, Chain A"/>
    <property type="match status" value="1"/>
</dbReference>
<feature type="site" description="Transition state stabilizer" evidence="7">
    <location>
        <position position="18"/>
    </location>
</feature>
<feature type="site" description="Transition state stabilizer" evidence="7">
    <location>
        <position position="25"/>
    </location>
</feature>
<name>A0ABR6YZL6_9FIRM</name>